<accession>E8R0E8</accession>
<dbReference type="Gene3D" id="1.25.40.10">
    <property type="entry name" value="Tetratricopeptide repeat domain"/>
    <property type="match status" value="2"/>
</dbReference>
<dbReference type="Gene3D" id="1.10.510.10">
    <property type="entry name" value="Transferase(Phosphotransferase) domain 1"/>
    <property type="match status" value="1"/>
</dbReference>
<dbReference type="InterPro" id="IPR008271">
    <property type="entry name" value="Ser/Thr_kinase_AS"/>
</dbReference>
<dbReference type="GO" id="GO:0005524">
    <property type="term" value="F:ATP binding"/>
    <property type="evidence" value="ECO:0007669"/>
    <property type="project" value="UniProtKB-KW"/>
</dbReference>
<keyword evidence="4" id="KW-0067">ATP-binding</keyword>
<dbReference type="Gene3D" id="3.30.200.20">
    <property type="entry name" value="Phosphorylase Kinase, domain 1"/>
    <property type="match status" value="1"/>
</dbReference>
<dbReference type="eggNOG" id="COG0457">
    <property type="taxonomic scope" value="Bacteria"/>
</dbReference>
<evidence type="ECO:0000256" key="1">
    <source>
        <dbReference type="ARBA" id="ARBA00022679"/>
    </source>
</evidence>
<dbReference type="InterPro" id="IPR011009">
    <property type="entry name" value="Kinase-like_dom_sf"/>
</dbReference>
<feature type="repeat" description="TPR" evidence="5">
    <location>
        <begin position="653"/>
        <end position="686"/>
    </location>
</feature>
<evidence type="ECO:0000313" key="9">
    <source>
        <dbReference type="Proteomes" id="UP000008631"/>
    </source>
</evidence>
<feature type="repeat" description="TPR" evidence="5">
    <location>
        <begin position="896"/>
        <end position="929"/>
    </location>
</feature>
<dbReference type="AlphaFoldDB" id="E8R0E8"/>
<evidence type="ECO:0000256" key="5">
    <source>
        <dbReference type="PROSITE-ProRule" id="PRU00339"/>
    </source>
</evidence>
<evidence type="ECO:0000256" key="2">
    <source>
        <dbReference type="ARBA" id="ARBA00022741"/>
    </source>
</evidence>
<dbReference type="STRING" id="575540.Isop_2712"/>
<dbReference type="Pfam" id="PF00069">
    <property type="entry name" value="Pkinase"/>
    <property type="match status" value="1"/>
</dbReference>
<dbReference type="Pfam" id="PF14559">
    <property type="entry name" value="TPR_19"/>
    <property type="match status" value="1"/>
</dbReference>
<sequence length="1030" mass="116264">MSQQFNPTGSRWPWQYPPRNSEPPLLDSQPTAPSLKPSSSCERSFRQTIAPGMRVGRYLIEEPLARGGMGFVLKAFDLEMERRVALKVLNDSLASNPDLRQRFVNEAKITGRLEHPSIPPVYELSVWGDGRPFLAMKLIQGRTLSELLTSRVGSSDELPKFLSIYLKICEGLAHAHRRGILHRDLKPSNIMVGDFGEVQVMDWGLAKDLNEWSRRRVPRARELTKSTLLDVAMMVDSSPESWEGMGTPAYMAPEQADGDPHHLTPAADVFGLGGLLCVILTGRPPYVAASRAELLRKAAMADLDDAFALLEQAPVEPQWKDLCRRCLDPQPLKRPANAVEVAQLVSSLLDETEARARRAELDAAVQMTQLAEERKRRRIGFLLALAILVGGFVGLEWLRQRQAQRETTWTTLQNRLIQAEEARQRRLWNLGLNELAEAQLLALSLEDHSVIDQVQHLAEQLTLERDLEEIRLDRAQWGPEGFPKVEDRYAERLRRIGFDLVNPDDTVLAQILRTAPSFPRLSDALDDWIVEASRDEVRTRLLRIQHLATGESAYFRLAELDWSSKISLQALYRILEEIPPDKLGLIQLIAYALDRAGGDATRVLEQAILRHPEEFWLHLHLGNILSREQSHTDSLERAVRAFGTARAIRPDNFAAINNLALALRKLKRFDEALILHRKALQISPDLALGRLNLATCLSELGHHAEAENLLRSALSLEPDNTLLLYSLSRVLFRQKRSAEVLEIARREAELQPSSWRPLLLQSHLLREMGQDDEALTVTERAARLAPLETDVQLELARIFAKRQELDRAVHHLQCALATEPISPRLHLDSRAILESIHRVEEAVEHQRIMVALEPDSWENLADLAAMLKKLDPGMKVFGAEIEAVLLRATQLAPRQRRPYLMLASFSTQARKHAQALEMFEKALALDPDDLETRSDLAITLVMLGRRSEAMAIWHQLSEQAPDDFRFHANLGAALAEEGQVDQAIVAIERAIQAFDRAGDSPNARPTQFPRDVARANLTKMLQALRARRQP</sequence>
<dbReference type="SMART" id="SM00028">
    <property type="entry name" value="TPR"/>
    <property type="match status" value="7"/>
</dbReference>
<evidence type="ECO:0000259" key="7">
    <source>
        <dbReference type="PROSITE" id="PS50011"/>
    </source>
</evidence>
<keyword evidence="5" id="KW-0802">TPR repeat</keyword>
<dbReference type="PROSITE" id="PS50011">
    <property type="entry name" value="PROTEIN_KINASE_DOM"/>
    <property type="match status" value="1"/>
</dbReference>
<dbReference type="InterPro" id="IPR019734">
    <property type="entry name" value="TPR_rpt"/>
</dbReference>
<dbReference type="SUPFAM" id="SSF56112">
    <property type="entry name" value="Protein kinase-like (PK-like)"/>
    <property type="match status" value="1"/>
</dbReference>
<dbReference type="InterPro" id="IPR000719">
    <property type="entry name" value="Prot_kinase_dom"/>
</dbReference>
<dbReference type="PANTHER" id="PTHR43289:SF6">
    <property type="entry name" value="SERINE_THREONINE-PROTEIN KINASE NEKL-3"/>
    <property type="match status" value="1"/>
</dbReference>
<dbReference type="Proteomes" id="UP000008631">
    <property type="component" value="Chromosome"/>
</dbReference>
<gene>
    <name evidence="8" type="ordered locus">Isop_2712</name>
</gene>
<dbReference type="eggNOG" id="COG0515">
    <property type="taxonomic scope" value="Bacteria"/>
</dbReference>
<dbReference type="KEGG" id="ipa:Isop_2712"/>
<feature type="region of interest" description="Disordered" evidence="6">
    <location>
        <begin position="1"/>
        <end position="43"/>
    </location>
</feature>
<evidence type="ECO:0000256" key="4">
    <source>
        <dbReference type="ARBA" id="ARBA00022840"/>
    </source>
</evidence>
<evidence type="ECO:0000256" key="6">
    <source>
        <dbReference type="SAM" id="MobiDB-lite"/>
    </source>
</evidence>
<name>E8R0E8_ISOPI</name>
<reference evidence="8 9" key="2">
    <citation type="journal article" date="2011" name="Stand. Genomic Sci.">
        <title>Complete genome sequence of Isosphaera pallida type strain (IS1B).</title>
        <authorList>
            <consortium name="US DOE Joint Genome Institute (JGI-PGF)"/>
            <person name="Goker M."/>
            <person name="Cleland D."/>
            <person name="Saunders E."/>
            <person name="Lapidus A."/>
            <person name="Nolan M."/>
            <person name="Lucas S."/>
            <person name="Hammon N."/>
            <person name="Deshpande S."/>
            <person name="Cheng J.F."/>
            <person name="Tapia R."/>
            <person name="Han C."/>
            <person name="Goodwin L."/>
            <person name="Pitluck S."/>
            <person name="Liolios K."/>
            <person name="Pagani I."/>
            <person name="Ivanova N."/>
            <person name="Mavromatis K."/>
            <person name="Pati A."/>
            <person name="Chen A."/>
            <person name="Palaniappan K."/>
            <person name="Land M."/>
            <person name="Hauser L."/>
            <person name="Chang Y.J."/>
            <person name="Jeffries C.D."/>
            <person name="Detter J.C."/>
            <person name="Beck B."/>
            <person name="Woyke T."/>
            <person name="Bristow J."/>
            <person name="Eisen J.A."/>
            <person name="Markowitz V."/>
            <person name="Hugenholtz P."/>
            <person name="Kyrpides N.C."/>
            <person name="Klenk H.P."/>
        </authorList>
    </citation>
    <scope>NUCLEOTIDE SEQUENCE [LARGE SCALE GENOMIC DNA]</scope>
    <source>
        <strain evidence="9">ATCC 43644 / DSM 9630 / IS1B</strain>
    </source>
</reference>
<dbReference type="HOGENOM" id="CLU_294370_0_0_0"/>
<dbReference type="EMBL" id="CP002353">
    <property type="protein sequence ID" value="ADV63280.1"/>
    <property type="molecule type" value="Genomic_DNA"/>
</dbReference>
<keyword evidence="8" id="KW-0723">Serine/threonine-protein kinase</keyword>
<dbReference type="InterPro" id="IPR011990">
    <property type="entry name" value="TPR-like_helical_dom_sf"/>
</dbReference>
<evidence type="ECO:0000313" key="8">
    <source>
        <dbReference type="EMBL" id="ADV63280.1"/>
    </source>
</evidence>
<feature type="domain" description="Protein kinase" evidence="7">
    <location>
        <begin position="58"/>
        <end position="349"/>
    </location>
</feature>
<protein>
    <submittedName>
        <fullName evidence="8">Serine/threonine protein kinase</fullName>
    </submittedName>
</protein>
<reference key="1">
    <citation type="submission" date="2010-11" db="EMBL/GenBank/DDBJ databases">
        <title>The complete sequence of chromosome of Isophaera pallida ATCC 43644.</title>
        <authorList>
            <consortium name="US DOE Joint Genome Institute (JGI-PGF)"/>
            <person name="Lucas S."/>
            <person name="Copeland A."/>
            <person name="Lapidus A."/>
            <person name="Bruce D."/>
            <person name="Goodwin L."/>
            <person name="Pitluck S."/>
            <person name="Kyrpides N."/>
            <person name="Mavromatis K."/>
            <person name="Pagani I."/>
            <person name="Ivanova N."/>
            <person name="Saunders E."/>
            <person name="Brettin T."/>
            <person name="Detter J.C."/>
            <person name="Han C."/>
            <person name="Tapia R."/>
            <person name="Land M."/>
            <person name="Hauser L."/>
            <person name="Markowitz V."/>
            <person name="Cheng J.-F."/>
            <person name="Hugenholtz P."/>
            <person name="Woyke T."/>
            <person name="Wu D."/>
            <person name="Eisen J.A."/>
        </authorList>
    </citation>
    <scope>NUCLEOTIDE SEQUENCE</scope>
    <source>
        <strain>ATCC 43644</strain>
    </source>
</reference>
<feature type="compositionally biased region" description="Polar residues" evidence="6">
    <location>
        <begin position="28"/>
        <end position="42"/>
    </location>
</feature>
<proteinExistence type="predicted"/>
<dbReference type="PROSITE" id="PS50005">
    <property type="entry name" value="TPR"/>
    <property type="match status" value="3"/>
</dbReference>
<keyword evidence="9" id="KW-1185">Reference proteome</keyword>
<dbReference type="Pfam" id="PF13432">
    <property type="entry name" value="TPR_16"/>
    <property type="match status" value="1"/>
</dbReference>
<dbReference type="CDD" id="cd14014">
    <property type="entry name" value="STKc_PknB_like"/>
    <property type="match status" value="1"/>
</dbReference>
<evidence type="ECO:0000256" key="3">
    <source>
        <dbReference type="ARBA" id="ARBA00022777"/>
    </source>
</evidence>
<dbReference type="PANTHER" id="PTHR43289">
    <property type="entry name" value="MITOGEN-ACTIVATED PROTEIN KINASE KINASE KINASE 20-RELATED"/>
    <property type="match status" value="1"/>
</dbReference>
<keyword evidence="3 8" id="KW-0418">Kinase</keyword>
<dbReference type="PROSITE" id="PS00108">
    <property type="entry name" value="PROTEIN_KINASE_ST"/>
    <property type="match status" value="1"/>
</dbReference>
<dbReference type="GO" id="GO:0004674">
    <property type="term" value="F:protein serine/threonine kinase activity"/>
    <property type="evidence" value="ECO:0007669"/>
    <property type="project" value="UniProtKB-KW"/>
</dbReference>
<dbReference type="SUPFAM" id="SSF48452">
    <property type="entry name" value="TPR-like"/>
    <property type="match status" value="3"/>
</dbReference>
<dbReference type="SMART" id="SM00220">
    <property type="entry name" value="S_TKc"/>
    <property type="match status" value="1"/>
</dbReference>
<feature type="repeat" description="TPR" evidence="5">
    <location>
        <begin position="687"/>
        <end position="720"/>
    </location>
</feature>
<keyword evidence="1" id="KW-0808">Transferase</keyword>
<dbReference type="InParanoid" id="E8R0E8"/>
<keyword evidence="2" id="KW-0547">Nucleotide-binding</keyword>
<organism evidence="8 9">
    <name type="scientific">Isosphaera pallida (strain ATCC 43644 / DSM 9630 / IS1B)</name>
    <dbReference type="NCBI Taxonomy" id="575540"/>
    <lineage>
        <taxon>Bacteria</taxon>
        <taxon>Pseudomonadati</taxon>
        <taxon>Planctomycetota</taxon>
        <taxon>Planctomycetia</taxon>
        <taxon>Isosphaerales</taxon>
        <taxon>Isosphaeraceae</taxon>
        <taxon>Isosphaera</taxon>
    </lineage>
</organism>
<dbReference type="Pfam" id="PF13424">
    <property type="entry name" value="TPR_12"/>
    <property type="match status" value="1"/>
</dbReference>